<name>A0A1R3GMN7_9ROSI</name>
<dbReference type="InterPro" id="IPR044668">
    <property type="entry name" value="PuuD-like"/>
</dbReference>
<dbReference type="EMBL" id="AWUE01022191">
    <property type="protein sequence ID" value="OMO59331.1"/>
    <property type="molecule type" value="Genomic_DNA"/>
</dbReference>
<dbReference type="Proteomes" id="UP000187203">
    <property type="component" value="Unassembled WGS sequence"/>
</dbReference>
<dbReference type="AlphaFoldDB" id="A0A1R3GMN7"/>
<protein>
    <submittedName>
        <fullName evidence="1">Uncharacterized protein</fullName>
    </submittedName>
</protein>
<dbReference type="OrthoDB" id="1724632at2759"/>
<reference evidence="2" key="1">
    <citation type="submission" date="2013-09" db="EMBL/GenBank/DDBJ databases">
        <title>Corchorus olitorius genome sequencing.</title>
        <authorList>
            <person name="Alam M."/>
            <person name="Haque M.S."/>
            <person name="Islam M.S."/>
            <person name="Emdad E.M."/>
            <person name="Islam M.M."/>
            <person name="Ahmed B."/>
            <person name="Halim A."/>
            <person name="Hossen Q.M.M."/>
            <person name="Hossain M.Z."/>
            <person name="Ahmed R."/>
            <person name="Khan M.M."/>
            <person name="Islam R."/>
            <person name="Rashid M.M."/>
            <person name="Khan S.A."/>
            <person name="Rahman M.S."/>
            <person name="Alam M."/>
            <person name="Yahiya A.S."/>
            <person name="Khan M.S."/>
            <person name="Azam M.S."/>
            <person name="Haque T."/>
            <person name="Lashkar M.Z.H."/>
            <person name="Akhand A.I."/>
            <person name="Morshed G."/>
            <person name="Roy S."/>
            <person name="Uddin K.S."/>
            <person name="Rabeya T."/>
            <person name="Hossain A.S."/>
            <person name="Chowdhury A."/>
            <person name="Snigdha A.R."/>
            <person name="Mortoza M.S."/>
            <person name="Matin S.A."/>
            <person name="Hoque S.M.E."/>
            <person name="Islam M.K."/>
            <person name="Roy D.K."/>
            <person name="Haider R."/>
            <person name="Moosa M.M."/>
            <person name="Elias S.M."/>
            <person name="Hasan A.M."/>
            <person name="Jahan S."/>
            <person name="Shafiuddin M."/>
            <person name="Mahmood N."/>
            <person name="Shommy N.S."/>
        </authorList>
    </citation>
    <scope>NUCLEOTIDE SEQUENCE [LARGE SCALE GENOMIC DNA]</scope>
    <source>
        <strain evidence="2">cv. O-4</strain>
    </source>
</reference>
<dbReference type="GO" id="GO:0005829">
    <property type="term" value="C:cytosol"/>
    <property type="evidence" value="ECO:0007669"/>
    <property type="project" value="TreeGrafter"/>
</dbReference>
<keyword evidence="2" id="KW-1185">Reference proteome</keyword>
<sequence length="59" mass="6702">MAFALDGLIEGFYDPDAADNPEEFVKAVIAYQKKLNSSTFVPKPLNLNQEMENKRRNIV</sequence>
<evidence type="ECO:0000313" key="2">
    <source>
        <dbReference type="Proteomes" id="UP000187203"/>
    </source>
</evidence>
<evidence type="ECO:0000313" key="1">
    <source>
        <dbReference type="EMBL" id="OMO59331.1"/>
    </source>
</evidence>
<organism evidence="1 2">
    <name type="scientific">Corchorus olitorius</name>
    <dbReference type="NCBI Taxonomy" id="93759"/>
    <lineage>
        <taxon>Eukaryota</taxon>
        <taxon>Viridiplantae</taxon>
        <taxon>Streptophyta</taxon>
        <taxon>Embryophyta</taxon>
        <taxon>Tracheophyta</taxon>
        <taxon>Spermatophyta</taxon>
        <taxon>Magnoliopsida</taxon>
        <taxon>eudicotyledons</taxon>
        <taxon>Gunneridae</taxon>
        <taxon>Pentapetalae</taxon>
        <taxon>rosids</taxon>
        <taxon>malvids</taxon>
        <taxon>Malvales</taxon>
        <taxon>Malvaceae</taxon>
        <taxon>Grewioideae</taxon>
        <taxon>Apeibeae</taxon>
        <taxon>Corchorus</taxon>
    </lineage>
</organism>
<dbReference type="STRING" id="93759.A0A1R3GMN7"/>
<comment type="caution">
    <text evidence="1">The sequence shown here is derived from an EMBL/GenBank/DDBJ whole genome shotgun (WGS) entry which is preliminary data.</text>
</comment>
<accession>A0A1R3GMN7</accession>
<dbReference type="PANTHER" id="PTHR43235">
    <property type="entry name" value="GLUTAMINE AMIDOTRANSFERASE PB2B2.05-RELATED"/>
    <property type="match status" value="1"/>
</dbReference>
<dbReference type="PANTHER" id="PTHR43235:SF1">
    <property type="entry name" value="GLUTAMINE AMIDOTRANSFERASE PB2B2.05-RELATED"/>
    <property type="match status" value="1"/>
</dbReference>
<proteinExistence type="predicted"/>
<gene>
    <name evidence="1" type="ORF">COLO4_34248</name>
</gene>
<dbReference type="GO" id="GO:0016811">
    <property type="term" value="F:hydrolase activity, acting on carbon-nitrogen (but not peptide) bonds, in linear amides"/>
    <property type="evidence" value="ECO:0007669"/>
    <property type="project" value="InterPro"/>
</dbReference>